<sequence length="401" mass="44391">MGLICHYLALASLQIVAIQAFQPVPSQQVHRHLNHYGQRRSTSPTQQQCGAFFFDNRGTLMFGSKSYDTRLFAAKDINEEQLKVELAEYLRKREEANADEAAKSEVGKVIGGTRGNIVLDFVSGSPNKQRVQEEAPDVFDYDELTKYGYSYLVTPIMKNGGRRAMYQLMNLPEPATPERLTKKKSAPKLVIDRTGETDKARYTGLKMSAAMDDDAMGKALEEAARKVKQGESLRKKLVEEDYVLPYADNTNKGPRQTPLWTPEKLDEAGRKAGEAQAWARKARMGELKKDPFEILAVEGELRVYSIVVAFTVALAFGNATPTALRMLGVGSDDMLDVFRVPALALLAAGFGSCLMNALVLAPPKRRSSFVWGLKGLFGGPLSIRQLRELDDLMTIGESESS</sequence>
<dbReference type="PaxDb" id="35128-Thaps23537"/>
<dbReference type="GeneID" id="7450673"/>
<dbReference type="RefSeq" id="XP_002295901.1">
    <property type="nucleotide sequence ID" value="XM_002295865.1"/>
</dbReference>
<keyword evidence="1" id="KW-0472">Membrane</keyword>
<evidence type="ECO:0000256" key="1">
    <source>
        <dbReference type="SAM" id="Phobius"/>
    </source>
</evidence>
<organism evidence="3 4">
    <name type="scientific">Thalassiosira pseudonana</name>
    <name type="common">Marine diatom</name>
    <name type="synonym">Cyclotella nana</name>
    <dbReference type="NCBI Taxonomy" id="35128"/>
    <lineage>
        <taxon>Eukaryota</taxon>
        <taxon>Sar</taxon>
        <taxon>Stramenopiles</taxon>
        <taxon>Ochrophyta</taxon>
        <taxon>Bacillariophyta</taxon>
        <taxon>Coscinodiscophyceae</taxon>
        <taxon>Thalassiosirophycidae</taxon>
        <taxon>Thalassiosirales</taxon>
        <taxon>Thalassiosiraceae</taxon>
        <taxon>Thalassiosira</taxon>
    </lineage>
</organism>
<dbReference type="InParanoid" id="B5YNF0"/>
<reference evidence="3 4" key="2">
    <citation type="journal article" date="2008" name="Nature">
        <title>The Phaeodactylum genome reveals the evolutionary history of diatom genomes.</title>
        <authorList>
            <person name="Bowler C."/>
            <person name="Allen A.E."/>
            <person name="Badger J.H."/>
            <person name="Grimwood J."/>
            <person name="Jabbari K."/>
            <person name="Kuo A."/>
            <person name="Maheswari U."/>
            <person name="Martens C."/>
            <person name="Maumus F."/>
            <person name="Otillar R.P."/>
            <person name="Rayko E."/>
            <person name="Salamov A."/>
            <person name="Vandepoele K."/>
            <person name="Beszteri B."/>
            <person name="Gruber A."/>
            <person name="Heijde M."/>
            <person name="Katinka M."/>
            <person name="Mock T."/>
            <person name="Valentin K."/>
            <person name="Verret F."/>
            <person name="Berges J.A."/>
            <person name="Brownlee C."/>
            <person name="Cadoret J.P."/>
            <person name="Chiovitti A."/>
            <person name="Choi C.J."/>
            <person name="Coesel S."/>
            <person name="De Martino A."/>
            <person name="Detter J.C."/>
            <person name="Durkin C."/>
            <person name="Falciatore A."/>
            <person name="Fournet J."/>
            <person name="Haruta M."/>
            <person name="Huysman M.J."/>
            <person name="Jenkins B.D."/>
            <person name="Jiroutova K."/>
            <person name="Jorgensen R.E."/>
            <person name="Joubert Y."/>
            <person name="Kaplan A."/>
            <person name="Kroger N."/>
            <person name="Kroth P.G."/>
            <person name="La Roche J."/>
            <person name="Lindquist E."/>
            <person name="Lommer M."/>
            <person name="Martin-Jezequel V."/>
            <person name="Lopez P.J."/>
            <person name="Lucas S."/>
            <person name="Mangogna M."/>
            <person name="McGinnis K."/>
            <person name="Medlin L.K."/>
            <person name="Montsant A."/>
            <person name="Oudot-Le Secq M.P."/>
            <person name="Napoli C."/>
            <person name="Obornik M."/>
            <person name="Parker M.S."/>
            <person name="Petit J.L."/>
            <person name="Porcel B.M."/>
            <person name="Poulsen N."/>
            <person name="Robison M."/>
            <person name="Rychlewski L."/>
            <person name="Rynearson T.A."/>
            <person name="Schmutz J."/>
            <person name="Shapiro H."/>
            <person name="Siaut M."/>
            <person name="Stanley M."/>
            <person name="Sussman M.R."/>
            <person name="Taylor A.R."/>
            <person name="Vardi A."/>
            <person name="von Dassow P."/>
            <person name="Vyverman W."/>
            <person name="Willis A."/>
            <person name="Wyrwicz L.S."/>
            <person name="Rokhsar D.S."/>
            <person name="Weissenbach J."/>
            <person name="Armbrust E.V."/>
            <person name="Green B.R."/>
            <person name="Van de Peer Y."/>
            <person name="Grigoriev I.V."/>
        </authorList>
    </citation>
    <scope>NUCLEOTIDE SEQUENCE [LARGE SCALE GENOMIC DNA]</scope>
    <source>
        <strain evidence="3 4">CCMP1335</strain>
    </source>
</reference>
<keyword evidence="4" id="KW-1185">Reference proteome</keyword>
<dbReference type="eggNOG" id="ENOG502SFJE">
    <property type="taxonomic scope" value="Eukaryota"/>
</dbReference>
<name>B5YNF0_THAPS</name>
<protein>
    <submittedName>
        <fullName evidence="3">Uncharacterized protein</fullName>
    </submittedName>
</protein>
<feature type="signal peptide" evidence="2">
    <location>
        <begin position="1"/>
        <end position="20"/>
    </location>
</feature>
<dbReference type="OMA" id="LICHYLA"/>
<evidence type="ECO:0000313" key="3">
    <source>
        <dbReference type="EMBL" id="ACI64618.1"/>
    </source>
</evidence>
<proteinExistence type="predicted"/>
<evidence type="ECO:0000313" key="4">
    <source>
        <dbReference type="Proteomes" id="UP000001449"/>
    </source>
</evidence>
<feature type="transmembrane region" description="Helical" evidence="1">
    <location>
        <begin position="301"/>
        <end position="319"/>
    </location>
</feature>
<feature type="transmembrane region" description="Helical" evidence="1">
    <location>
        <begin position="340"/>
        <end position="361"/>
    </location>
</feature>
<feature type="chain" id="PRO_5002841500" evidence="2">
    <location>
        <begin position="21"/>
        <end position="401"/>
    </location>
</feature>
<dbReference type="AlphaFoldDB" id="B5YNF0"/>
<keyword evidence="1" id="KW-1133">Transmembrane helix</keyword>
<dbReference type="HOGENOM" id="CLU_687932_0_0_1"/>
<keyword evidence="2" id="KW-0732">Signal</keyword>
<reference evidence="3 4" key="1">
    <citation type="journal article" date="2004" name="Science">
        <title>The genome of the diatom Thalassiosira pseudonana: ecology, evolution, and metabolism.</title>
        <authorList>
            <person name="Armbrust E.V."/>
            <person name="Berges J.A."/>
            <person name="Bowler C."/>
            <person name="Green B.R."/>
            <person name="Martinez D."/>
            <person name="Putnam N.H."/>
            <person name="Zhou S."/>
            <person name="Allen A.E."/>
            <person name="Apt K.E."/>
            <person name="Bechner M."/>
            <person name="Brzezinski M.A."/>
            <person name="Chaal B.K."/>
            <person name="Chiovitti A."/>
            <person name="Davis A.K."/>
            <person name="Demarest M.S."/>
            <person name="Detter J.C."/>
            <person name="Glavina T."/>
            <person name="Goodstein D."/>
            <person name="Hadi M.Z."/>
            <person name="Hellsten U."/>
            <person name="Hildebrand M."/>
            <person name="Jenkins B.D."/>
            <person name="Jurka J."/>
            <person name="Kapitonov V.V."/>
            <person name="Kroger N."/>
            <person name="Lau W.W."/>
            <person name="Lane T.W."/>
            <person name="Larimer F.W."/>
            <person name="Lippmeier J.C."/>
            <person name="Lucas S."/>
            <person name="Medina M."/>
            <person name="Montsant A."/>
            <person name="Obornik M."/>
            <person name="Parker M.S."/>
            <person name="Palenik B."/>
            <person name="Pazour G.J."/>
            <person name="Richardson P.M."/>
            <person name="Rynearson T.A."/>
            <person name="Saito M.A."/>
            <person name="Schwartz D.C."/>
            <person name="Thamatrakoln K."/>
            <person name="Valentin K."/>
            <person name="Vardi A."/>
            <person name="Wilkerson F.P."/>
            <person name="Rokhsar D.S."/>
        </authorList>
    </citation>
    <scope>NUCLEOTIDE SEQUENCE [LARGE SCALE GENOMIC DNA]</scope>
    <source>
        <strain evidence="3 4">CCMP1335</strain>
    </source>
</reference>
<dbReference type="EMBL" id="CP001160">
    <property type="protein sequence ID" value="ACI64618.1"/>
    <property type="molecule type" value="Genomic_DNA"/>
</dbReference>
<evidence type="ECO:0000256" key="2">
    <source>
        <dbReference type="SAM" id="SignalP"/>
    </source>
</evidence>
<dbReference type="KEGG" id="tps:THAPS_23537"/>
<keyword evidence="1" id="KW-0812">Transmembrane</keyword>
<gene>
    <name evidence="3" type="ORF">THAPS_23537</name>
</gene>
<dbReference type="Proteomes" id="UP000001449">
    <property type="component" value="Chromosome 7"/>
</dbReference>
<accession>B5YNF0</accession>